<keyword evidence="2" id="KW-1185">Reference proteome</keyword>
<sequence>MAQGGNRVDVSEGWRIGALDSTSIVDKRIDQLLALIAEHSLDPVISERAQELRLTPEPEEDWSQKALQACHDMAVFLSTRDARDAD</sequence>
<accession>A0A3S4R987</accession>
<dbReference type="EMBL" id="LR134355">
    <property type="protein sequence ID" value="VEG44852.1"/>
    <property type="molecule type" value="Genomic_DNA"/>
</dbReference>
<dbReference type="RefSeq" id="WP_126332127.1">
    <property type="nucleotide sequence ID" value="NZ_AP022604.1"/>
</dbReference>
<name>A0A3S4R987_MYCCI</name>
<evidence type="ECO:0000313" key="1">
    <source>
        <dbReference type="EMBL" id="VEG44852.1"/>
    </source>
</evidence>
<protein>
    <submittedName>
        <fullName evidence="1">Uncharacterized protein</fullName>
    </submittedName>
</protein>
<dbReference type="AlphaFoldDB" id="A0A3S4R987"/>
<evidence type="ECO:0000313" key="2">
    <source>
        <dbReference type="Proteomes" id="UP000282551"/>
    </source>
</evidence>
<gene>
    <name evidence="1" type="ORF">NCTC10485_00307</name>
</gene>
<reference evidence="1 2" key="1">
    <citation type="submission" date="2018-12" db="EMBL/GenBank/DDBJ databases">
        <authorList>
            <consortium name="Pathogen Informatics"/>
        </authorList>
    </citation>
    <scope>NUCLEOTIDE SEQUENCE [LARGE SCALE GENOMIC DNA]</scope>
    <source>
        <strain evidence="1 2">NCTC10485</strain>
    </source>
</reference>
<dbReference type="Proteomes" id="UP000282551">
    <property type="component" value="Chromosome"/>
</dbReference>
<proteinExistence type="predicted"/>
<organism evidence="1 2">
    <name type="scientific">Mycolicibacterium chitae</name>
    <name type="common">Mycobacterium chitae</name>
    <dbReference type="NCBI Taxonomy" id="1792"/>
    <lineage>
        <taxon>Bacteria</taxon>
        <taxon>Bacillati</taxon>
        <taxon>Actinomycetota</taxon>
        <taxon>Actinomycetes</taxon>
        <taxon>Mycobacteriales</taxon>
        <taxon>Mycobacteriaceae</taxon>
        <taxon>Mycolicibacterium</taxon>
    </lineage>
</organism>